<evidence type="ECO:0000313" key="2">
    <source>
        <dbReference type="Proteomes" id="UP000030661"/>
    </source>
</evidence>
<name>A0A081BXY7_VECG1</name>
<dbReference type="InterPro" id="IPR035943">
    <property type="entry name" value="XisI-like_sf"/>
</dbReference>
<evidence type="ECO:0000313" key="1">
    <source>
        <dbReference type="EMBL" id="GAK57192.1"/>
    </source>
</evidence>
<sequence length="74" mass="8291">MHAGWNGPYRIHGSVLHFDIRDGLVWVQYDGTEGGVAEELVNTGIPRERIVLAFKPPEIRPYTGFGPESLPQDM</sequence>
<dbReference type="AlphaFoldDB" id="A0A081BXY7"/>
<organism evidence="1">
    <name type="scientific">Vecturithrix granuli</name>
    <dbReference type="NCBI Taxonomy" id="1499967"/>
    <lineage>
        <taxon>Bacteria</taxon>
        <taxon>Candidatus Moduliflexota</taxon>
        <taxon>Candidatus Vecturitrichia</taxon>
        <taxon>Candidatus Vecturitrichales</taxon>
        <taxon>Candidatus Vecturitrichaceae</taxon>
        <taxon>Candidatus Vecturithrix</taxon>
    </lineage>
</organism>
<reference evidence="1" key="1">
    <citation type="journal article" date="2015" name="PeerJ">
        <title>First genomic representation of candidate bacterial phylum KSB3 points to enhanced environmental sensing as a trigger of wastewater bulking.</title>
        <authorList>
            <person name="Sekiguchi Y."/>
            <person name="Ohashi A."/>
            <person name="Parks D.H."/>
            <person name="Yamauchi T."/>
            <person name="Tyson G.W."/>
            <person name="Hugenholtz P."/>
        </authorList>
    </citation>
    <scope>NUCLEOTIDE SEQUENCE [LARGE SCALE GENOMIC DNA]</scope>
</reference>
<keyword evidence="2" id="KW-1185">Reference proteome</keyword>
<dbReference type="Pfam" id="PF08869">
    <property type="entry name" value="XisI"/>
    <property type="match status" value="1"/>
</dbReference>
<accession>A0A081BXY7</accession>
<dbReference type="STRING" id="1499967.U27_04157"/>
<dbReference type="CDD" id="cd16382">
    <property type="entry name" value="XisI-like"/>
    <property type="match status" value="1"/>
</dbReference>
<dbReference type="SUPFAM" id="SSF143847">
    <property type="entry name" value="XisI-like"/>
    <property type="match status" value="1"/>
</dbReference>
<dbReference type="EMBL" id="DF820465">
    <property type="protein sequence ID" value="GAK57192.1"/>
    <property type="molecule type" value="Genomic_DNA"/>
</dbReference>
<proteinExistence type="predicted"/>
<dbReference type="Gene3D" id="3.30.310.110">
    <property type="entry name" value="XisI-like"/>
    <property type="match status" value="1"/>
</dbReference>
<dbReference type="HOGENOM" id="CLU_149829_3_0_0"/>
<dbReference type="Proteomes" id="UP000030661">
    <property type="component" value="Unassembled WGS sequence"/>
</dbReference>
<dbReference type="InterPro" id="IPR014968">
    <property type="entry name" value="XisI"/>
</dbReference>
<gene>
    <name evidence="1" type="ORF">U27_04157</name>
</gene>
<protein>
    <submittedName>
        <fullName evidence="1">FdxN element excision controlling factor protein like</fullName>
    </submittedName>
</protein>